<dbReference type="SUPFAM" id="SSF53271">
    <property type="entry name" value="PRTase-like"/>
    <property type="match status" value="1"/>
</dbReference>
<sequence length="484" mass="53614">MSGELHEECGVFGISAEGEDVARLTHAAILWLQHRGQESAGIATSDGQEIRLQKQDGRVDHFTEEQMVMLTGKNPLAMMAIGHNRYSNTGGNIYENFQPFVVQTSLTPLALAHNGNLVNPDAIAKKLKDLGVTPQGSSDSELIALLIAAESQNASSIEKAIELTIKQLVGAYSLVIMTKDQLIGVRDPWGIRPLSLGRLNDHHYLLASETCAIEAVGGSLFRDLEPGEMVVIDKGAEPRFSQILPKQCKKLCIFEFIYFASPGSIMYNRLLQTARRHMGEMLWKEFPLKIDNPDEWVVGGVPNTGLPAAQGFAEASGLEFRNIIVKNPYVFRTFIQPDQRLRKLGVKAKLLPLPREVMKKKVILVEDSIVRGNTSGEIIEMLRKAGAKEVHMMISSPPYIHRCYMGVDTQYSSELIAAQKSIEEIRQFIKADSLSYLSLPGLIAAINKEKYEEPIPPGSFCDACFTGKYPFPIPQEEGRFELSA</sequence>
<dbReference type="Pfam" id="PF13522">
    <property type="entry name" value="GATase_6"/>
    <property type="match status" value="1"/>
</dbReference>
<dbReference type="InterPro" id="IPR035584">
    <property type="entry name" value="PurF_N"/>
</dbReference>
<dbReference type="AlphaFoldDB" id="A0A0G4B3P5"/>
<gene>
    <name evidence="7" type="primary">purF</name>
    <name evidence="12" type="ORF">UT28_C0001G0673</name>
</gene>
<comment type="similarity">
    <text evidence="2 7 8">In the C-terminal section; belongs to the purine/pyrimidine phosphoribosyltransferase family.</text>
</comment>
<dbReference type="PANTHER" id="PTHR11907">
    <property type="entry name" value="AMIDOPHOSPHORIBOSYLTRANSFERASE"/>
    <property type="match status" value="1"/>
</dbReference>
<evidence type="ECO:0000313" key="13">
    <source>
        <dbReference type="Proteomes" id="UP000035648"/>
    </source>
</evidence>
<feature type="binding site" evidence="7 10">
    <location>
        <position position="403"/>
    </location>
    <ligand>
        <name>[4Fe-4S] cluster</name>
        <dbReference type="ChEBI" id="CHEBI:49883"/>
    </ligand>
</feature>
<proteinExistence type="inferred from homology"/>
<dbReference type="EC" id="2.4.2.14" evidence="7"/>
<evidence type="ECO:0000256" key="3">
    <source>
        <dbReference type="ARBA" id="ARBA00022676"/>
    </source>
</evidence>
<dbReference type="GO" id="GO:0004044">
    <property type="term" value="F:amidophosphoribosyltransferase activity"/>
    <property type="evidence" value="ECO:0007669"/>
    <property type="project" value="UniProtKB-UniRule"/>
</dbReference>
<feature type="domain" description="Glutamine amidotransferase type-2" evidence="11">
    <location>
        <begin position="9"/>
        <end position="235"/>
    </location>
</feature>
<keyword evidence="7 10" id="KW-0411">Iron-sulfur</keyword>
<evidence type="ECO:0000256" key="8">
    <source>
        <dbReference type="PIRNR" id="PIRNR000485"/>
    </source>
</evidence>
<keyword evidence="7" id="KW-0004">4Fe-4S</keyword>
<evidence type="ECO:0000256" key="4">
    <source>
        <dbReference type="ARBA" id="ARBA00022679"/>
    </source>
</evidence>
<feature type="binding site" evidence="7 10">
    <location>
        <position position="464"/>
    </location>
    <ligand>
        <name>[4Fe-4S] cluster</name>
        <dbReference type="ChEBI" id="CHEBI:49883"/>
    </ligand>
</feature>
<keyword evidence="7 10" id="KW-0479">Metal-binding</keyword>
<dbReference type="InterPro" id="IPR005854">
    <property type="entry name" value="PurF"/>
</dbReference>
<dbReference type="Gene3D" id="3.60.20.10">
    <property type="entry name" value="Glutamine Phosphoribosylpyrophosphate, subunit 1, domain 1"/>
    <property type="match status" value="1"/>
</dbReference>
<reference evidence="12 13" key="1">
    <citation type="journal article" date="2015" name="Nature">
        <title>rRNA introns, odd ribosomes, and small enigmatic genomes across a large radiation of phyla.</title>
        <authorList>
            <person name="Brown C.T."/>
            <person name="Hug L.A."/>
            <person name="Thomas B.C."/>
            <person name="Sharon I."/>
            <person name="Castelle C.J."/>
            <person name="Singh A."/>
            <person name="Wilkins M.J."/>
            <person name="Williams K.H."/>
            <person name="Banfield J.F."/>
        </authorList>
    </citation>
    <scope>NUCLEOTIDE SEQUENCE [LARGE SCALE GENOMIC DNA]</scope>
</reference>
<evidence type="ECO:0000256" key="6">
    <source>
        <dbReference type="ARBA" id="ARBA00022962"/>
    </source>
</evidence>
<comment type="pathway">
    <text evidence="1 7 8">Purine metabolism; IMP biosynthesis via de novo pathway; N(1)-(5-phospho-D-ribosyl)glycinamide from 5-phospho-alpha-D-ribose 1-diphosphate: step 1/2.</text>
</comment>
<name>A0A0G4B3P5_9BACT</name>
<keyword evidence="4 7" id="KW-0808">Transferase</keyword>
<dbReference type="PIRSF" id="PIRSF000485">
    <property type="entry name" value="Amd_phspho_trans"/>
    <property type="match status" value="1"/>
</dbReference>
<keyword evidence="5 7" id="KW-0658">Purine biosynthesis</keyword>
<keyword evidence="3 7" id="KW-0328">Glycosyltransferase</keyword>
<evidence type="ECO:0000256" key="1">
    <source>
        <dbReference type="ARBA" id="ARBA00005209"/>
    </source>
</evidence>
<evidence type="ECO:0000256" key="5">
    <source>
        <dbReference type="ARBA" id="ARBA00022755"/>
    </source>
</evidence>
<feature type="binding site" evidence="7 10">
    <location>
        <position position="461"/>
    </location>
    <ligand>
        <name>[4Fe-4S] cluster</name>
        <dbReference type="ChEBI" id="CHEBI:49883"/>
    </ligand>
</feature>
<dbReference type="PATRIC" id="fig|1618337.4.peg.674"/>
<comment type="function">
    <text evidence="7">Catalyzes the formation of phosphoribosylamine from phosphoribosylpyrophosphate (PRPP) and glutamine.</text>
</comment>
<dbReference type="PROSITE" id="PS51278">
    <property type="entry name" value="GATASE_TYPE_2"/>
    <property type="match status" value="1"/>
</dbReference>
<feature type="active site" description="Nucleophile" evidence="7 9">
    <location>
        <position position="9"/>
    </location>
</feature>
<dbReference type="GO" id="GO:0046872">
    <property type="term" value="F:metal ion binding"/>
    <property type="evidence" value="ECO:0007669"/>
    <property type="project" value="UniProtKB-KW"/>
</dbReference>
<dbReference type="GO" id="GO:0006189">
    <property type="term" value="P:'de novo' IMP biosynthetic process"/>
    <property type="evidence" value="ECO:0007669"/>
    <property type="project" value="UniProtKB-UniRule"/>
</dbReference>
<comment type="cofactor">
    <cofactor evidence="7 10">
        <name>[4Fe-4S] cluster</name>
        <dbReference type="ChEBI" id="CHEBI:49883"/>
    </cofactor>
    <text evidence="7 10">Binds 1 [4Fe-4S] cluster per subunit.</text>
</comment>
<evidence type="ECO:0000259" key="11">
    <source>
        <dbReference type="PROSITE" id="PS51278"/>
    </source>
</evidence>
<dbReference type="CDD" id="cd06223">
    <property type="entry name" value="PRTases_typeI"/>
    <property type="match status" value="1"/>
</dbReference>
<evidence type="ECO:0000256" key="10">
    <source>
        <dbReference type="PIRSR" id="PIRSR000485-3"/>
    </source>
</evidence>
<dbReference type="SUPFAM" id="SSF56235">
    <property type="entry name" value="N-terminal nucleophile aminohydrolases (Ntn hydrolases)"/>
    <property type="match status" value="1"/>
</dbReference>
<dbReference type="GO" id="GO:0051539">
    <property type="term" value="F:4 iron, 4 sulfur cluster binding"/>
    <property type="evidence" value="ECO:0007669"/>
    <property type="project" value="UniProtKB-KW"/>
</dbReference>
<protein>
    <recommendedName>
        <fullName evidence="7">Amidophosphoribosyltransferase</fullName>
        <shortName evidence="7">ATase</shortName>
        <ecNumber evidence="7">2.4.2.14</ecNumber>
    </recommendedName>
    <alternativeName>
        <fullName evidence="7">Glutamine phosphoribosylpyrophosphate amidotransferase</fullName>
        <shortName evidence="7">GPATase</shortName>
    </alternativeName>
</protein>
<dbReference type="InterPro" id="IPR029055">
    <property type="entry name" value="Ntn_hydrolases_N"/>
</dbReference>
<dbReference type="KEGG" id="bbgw:UT28_C0001G0673"/>
<comment type="catalytic activity">
    <reaction evidence="7 8">
        <text>5-phospho-beta-D-ribosylamine + L-glutamate + diphosphate = 5-phospho-alpha-D-ribose 1-diphosphate + L-glutamine + H2O</text>
        <dbReference type="Rhea" id="RHEA:14905"/>
        <dbReference type="ChEBI" id="CHEBI:15377"/>
        <dbReference type="ChEBI" id="CHEBI:29985"/>
        <dbReference type="ChEBI" id="CHEBI:33019"/>
        <dbReference type="ChEBI" id="CHEBI:58017"/>
        <dbReference type="ChEBI" id="CHEBI:58359"/>
        <dbReference type="ChEBI" id="CHEBI:58681"/>
        <dbReference type="EC" id="2.4.2.14"/>
    </reaction>
</comment>
<dbReference type="InterPro" id="IPR017932">
    <property type="entry name" value="GATase_2_dom"/>
</dbReference>
<keyword evidence="6 7" id="KW-0315">Glutamine amidotransferase</keyword>
<dbReference type="InterPro" id="IPR029057">
    <property type="entry name" value="PRTase-like"/>
</dbReference>
<dbReference type="CDD" id="cd00715">
    <property type="entry name" value="GPATase_N"/>
    <property type="match status" value="1"/>
</dbReference>
<dbReference type="InterPro" id="IPR000836">
    <property type="entry name" value="PRTase_dom"/>
</dbReference>
<feature type="binding site" evidence="7 10">
    <location>
        <position position="252"/>
    </location>
    <ligand>
        <name>[4Fe-4S] cluster</name>
        <dbReference type="ChEBI" id="CHEBI:49883"/>
    </ligand>
</feature>
<evidence type="ECO:0000313" key="12">
    <source>
        <dbReference type="EMBL" id="AKM82469.1"/>
    </source>
</evidence>
<dbReference type="UniPathway" id="UPA00074">
    <property type="reaction ID" value="UER00124"/>
</dbReference>
<evidence type="ECO:0000256" key="9">
    <source>
        <dbReference type="PIRSR" id="PIRSR000485-1"/>
    </source>
</evidence>
<dbReference type="HAMAP" id="MF_01931">
    <property type="entry name" value="PurF"/>
    <property type="match status" value="1"/>
</dbReference>
<dbReference type="STRING" id="1618337.UT28_C0001G0673"/>
<evidence type="ECO:0000256" key="2">
    <source>
        <dbReference type="ARBA" id="ARBA00010138"/>
    </source>
</evidence>
<dbReference type="NCBIfam" id="TIGR01134">
    <property type="entry name" value="purF"/>
    <property type="match status" value="1"/>
</dbReference>
<evidence type="ECO:0000256" key="7">
    <source>
        <dbReference type="HAMAP-Rule" id="MF_01931"/>
    </source>
</evidence>
<dbReference type="Proteomes" id="UP000035648">
    <property type="component" value="Chromosome"/>
</dbReference>
<dbReference type="Gene3D" id="3.40.50.2020">
    <property type="match status" value="1"/>
</dbReference>
<comment type="caution">
    <text evidence="7">Lacks conserved residue(s) required for the propagation of feature annotation.</text>
</comment>
<dbReference type="GO" id="GO:0009113">
    <property type="term" value="P:purine nucleobase biosynthetic process"/>
    <property type="evidence" value="ECO:0007669"/>
    <property type="project" value="UniProtKB-UniRule"/>
</dbReference>
<keyword evidence="7 10" id="KW-0408">Iron</keyword>
<accession>A0A0G4B3P5</accession>
<dbReference type="EMBL" id="CP011213">
    <property type="protein sequence ID" value="AKM82469.1"/>
    <property type="molecule type" value="Genomic_DNA"/>
</dbReference>
<organism evidence="12 13">
    <name type="scientific">Berkelbacteria bacterium GW2011_GWE1_39_12</name>
    <dbReference type="NCBI Taxonomy" id="1618337"/>
    <lineage>
        <taxon>Bacteria</taxon>
        <taxon>Candidatus Berkelbacteria</taxon>
    </lineage>
</organism>